<evidence type="ECO:0000256" key="7">
    <source>
        <dbReference type="ARBA" id="ARBA00023136"/>
    </source>
</evidence>
<evidence type="ECO:0000256" key="2">
    <source>
        <dbReference type="ARBA" id="ARBA00007935"/>
    </source>
</evidence>
<dbReference type="SUPFAM" id="SSF81345">
    <property type="entry name" value="ABC transporter involved in vitamin B12 uptake, BtuC"/>
    <property type="match status" value="1"/>
</dbReference>
<keyword evidence="7 8" id="KW-0472">Membrane</keyword>
<feature type="transmembrane region" description="Helical" evidence="8">
    <location>
        <begin position="141"/>
        <end position="161"/>
    </location>
</feature>
<proteinExistence type="inferred from homology"/>
<comment type="subcellular location">
    <subcellularLocation>
        <location evidence="1">Cell membrane</location>
        <topology evidence="1">Multi-pass membrane protein</topology>
    </subcellularLocation>
</comment>
<feature type="transmembrane region" description="Helical" evidence="8">
    <location>
        <begin position="89"/>
        <end position="106"/>
    </location>
</feature>
<dbReference type="InterPro" id="IPR000522">
    <property type="entry name" value="ABC_transptr_permease_BtuC"/>
</dbReference>
<dbReference type="GO" id="GO:0033214">
    <property type="term" value="P:siderophore-iron import into cell"/>
    <property type="evidence" value="ECO:0007669"/>
    <property type="project" value="TreeGrafter"/>
</dbReference>
<comment type="similarity">
    <text evidence="2">Belongs to the binding-protein-dependent transport system permease family. FecCD subfamily.</text>
</comment>
<gene>
    <name evidence="9" type="ORF">HD601_001835</name>
</gene>
<keyword evidence="4" id="KW-1003">Cell membrane</keyword>
<dbReference type="AlphaFoldDB" id="A0A7W9GNT6"/>
<dbReference type="EMBL" id="JACHMM010000001">
    <property type="protein sequence ID" value="MBB5787260.1"/>
    <property type="molecule type" value="Genomic_DNA"/>
</dbReference>
<evidence type="ECO:0000313" key="9">
    <source>
        <dbReference type="EMBL" id="MBB5787260.1"/>
    </source>
</evidence>
<evidence type="ECO:0000256" key="4">
    <source>
        <dbReference type="ARBA" id="ARBA00022475"/>
    </source>
</evidence>
<feature type="transmembrane region" description="Helical" evidence="8">
    <location>
        <begin position="118"/>
        <end position="135"/>
    </location>
</feature>
<sequence length="356" mass="36108">MSTGTGPDTTAPGVATPALRPVRLPRRWLLASLAVLLAAVLLGLTVGPAGLPLRGVLTEIVDLVPGVDLAGGLDDRQAAVLWQLRAPRVVLGLLVGAMLAIAGAGYQGVFRNPLADPYLLGVAAGAGLGATFAIVSGGSRLLLPLAAFTGGVLGVAATYALGRGVGGRSTNSLILAGVAVAAFLTAVQTFVNQRNTDSLREVYGWILGRLLTAGWGEVLTVLPYVAVSAAVLLAHRRLLDVLSVGPDEAGTLGVPAARVRLVVVLAATLGTAAAVSVSGLIGFVGIVVPHIVRMLAGSSYRIVLPLAALVGATFLVVADLVARTVVSPGELPVGVVTAFVGAPFFTLVLRSARRTW</sequence>
<dbReference type="PANTHER" id="PTHR30472:SF25">
    <property type="entry name" value="ABC TRANSPORTER PERMEASE PROTEIN MJ0876-RELATED"/>
    <property type="match status" value="1"/>
</dbReference>
<reference evidence="9 10" key="1">
    <citation type="submission" date="2020-08" db="EMBL/GenBank/DDBJ databases">
        <title>Sequencing the genomes of 1000 actinobacteria strains.</title>
        <authorList>
            <person name="Klenk H.-P."/>
        </authorList>
    </citation>
    <scope>NUCLEOTIDE SEQUENCE [LARGE SCALE GENOMIC DNA]</scope>
    <source>
        <strain evidence="9 10">DSM 102122</strain>
    </source>
</reference>
<organism evidence="9 10">
    <name type="scientific">Jiangella mangrovi</name>
    <dbReference type="NCBI Taxonomy" id="1524084"/>
    <lineage>
        <taxon>Bacteria</taxon>
        <taxon>Bacillati</taxon>
        <taxon>Actinomycetota</taxon>
        <taxon>Actinomycetes</taxon>
        <taxon>Jiangellales</taxon>
        <taxon>Jiangellaceae</taxon>
        <taxon>Jiangella</taxon>
    </lineage>
</organism>
<feature type="transmembrane region" description="Helical" evidence="8">
    <location>
        <begin position="28"/>
        <end position="47"/>
    </location>
</feature>
<evidence type="ECO:0000256" key="8">
    <source>
        <dbReference type="SAM" id="Phobius"/>
    </source>
</evidence>
<protein>
    <submittedName>
        <fullName evidence="9">Iron complex transport system permease protein</fullName>
    </submittedName>
</protein>
<feature type="transmembrane region" description="Helical" evidence="8">
    <location>
        <begin position="331"/>
        <end position="349"/>
    </location>
</feature>
<dbReference type="PANTHER" id="PTHR30472">
    <property type="entry name" value="FERRIC ENTEROBACTIN TRANSPORT SYSTEM PERMEASE PROTEIN"/>
    <property type="match status" value="1"/>
</dbReference>
<dbReference type="InterPro" id="IPR037294">
    <property type="entry name" value="ABC_BtuC-like"/>
</dbReference>
<feature type="transmembrane region" description="Helical" evidence="8">
    <location>
        <begin position="261"/>
        <end position="288"/>
    </location>
</feature>
<feature type="transmembrane region" description="Helical" evidence="8">
    <location>
        <begin position="300"/>
        <end position="325"/>
    </location>
</feature>
<evidence type="ECO:0000256" key="5">
    <source>
        <dbReference type="ARBA" id="ARBA00022692"/>
    </source>
</evidence>
<keyword evidence="5 8" id="KW-0812">Transmembrane</keyword>
<evidence type="ECO:0000256" key="1">
    <source>
        <dbReference type="ARBA" id="ARBA00004651"/>
    </source>
</evidence>
<keyword evidence="10" id="KW-1185">Reference proteome</keyword>
<evidence type="ECO:0000256" key="3">
    <source>
        <dbReference type="ARBA" id="ARBA00022448"/>
    </source>
</evidence>
<name>A0A7W9GNT6_9ACTN</name>
<comment type="caution">
    <text evidence="9">The sequence shown here is derived from an EMBL/GenBank/DDBJ whole genome shotgun (WGS) entry which is preliminary data.</text>
</comment>
<keyword evidence="6 8" id="KW-1133">Transmembrane helix</keyword>
<evidence type="ECO:0000313" key="10">
    <source>
        <dbReference type="Proteomes" id="UP000542813"/>
    </source>
</evidence>
<dbReference type="GO" id="GO:0005886">
    <property type="term" value="C:plasma membrane"/>
    <property type="evidence" value="ECO:0007669"/>
    <property type="project" value="UniProtKB-SubCell"/>
</dbReference>
<keyword evidence="3" id="KW-0813">Transport</keyword>
<dbReference type="Proteomes" id="UP000542813">
    <property type="component" value="Unassembled WGS sequence"/>
</dbReference>
<accession>A0A7W9GNT6</accession>
<dbReference type="GO" id="GO:0022857">
    <property type="term" value="F:transmembrane transporter activity"/>
    <property type="evidence" value="ECO:0007669"/>
    <property type="project" value="InterPro"/>
</dbReference>
<feature type="transmembrane region" description="Helical" evidence="8">
    <location>
        <begin position="173"/>
        <end position="191"/>
    </location>
</feature>
<dbReference type="CDD" id="cd06550">
    <property type="entry name" value="TM_ABC_iron-siderophores_like"/>
    <property type="match status" value="1"/>
</dbReference>
<dbReference type="FunFam" id="1.10.3470.10:FF:000001">
    <property type="entry name" value="Vitamin B12 ABC transporter permease BtuC"/>
    <property type="match status" value="1"/>
</dbReference>
<evidence type="ECO:0000256" key="6">
    <source>
        <dbReference type="ARBA" id="ARBA00022989"/>
    </source>
</evidence>
<dbReference type="Pfam" id="PF01032">
    <property type="entry name" value="FecCD"/>
    <property type="match status" value="1"/>
</dbReference>
<dbReference type="Gene3D" id="1.10.3470.10">
    <property type="entry name" value="ABC transporter involved in vitamin B12 uptake, BtuC"/>
    <property type="match status" value="1"/>
</dbReference>